<proteinExistence type="predicted"/>
<dbReference type="RefSeq" id="WP_189489015.1">
    <property type="nucleotide sequence ID" value="NZ_BMZO01000003.1"/>
</dbReference>
<keyword evidence="4" id="KW-1185">Reference proteome</keyword>
<evidence type="ECO:0000256" key="2">
    <source>
        <dbReference type="ARBA" id="ARBA00022679"/>
    </source>
</evidence>
<dbReference type="GO" id="GO:0005886">
    <property type="term" value="C:plasma membrane"/>
    <property type="evidence" value="ECO:0007669"/>
    <property type="project" value="TreeGrafter"/>
</dbReference>
<evidence type="ECO:0008006" key="5">
    <source>
        <dbReference type="Google" id="ProtNLM"/>
    </source>
</evidence>
<sequence length="397" mass="44524">MVAYTTPSSIQLPERVEFPVSWAGHIPFAFWIVENLRPKKIVELGTHSGNSFCAFSQAVDRLELDTALHAVDHWAGDEHAGAYDTAVYDDLKRYMKNRYRDRPHLHRTSFDDATREFDDGSIDLLHIDGLHTYDAVKHDFEIWRQKLTANAVVLFHDTAVTNRDFGVGRYFEELAKEHLAFNFSHSHGLGVLALSENLPEPVLALLRGQADMNGLLPRSVFSRLGNAITDHFYAEAFCKVEERDPFHMGPDAPSLSEMLRMLQHNAGERITLYTGFNSPKVNTSDVSDDLPLKILASGFFSPDHYAKLAGLSTDDALALCRHYLDEGEEAGLSPSAEFDPVFYAQEYPDVVTSGSGLLEHYLFHGRHEGRVPMSAEGVIQEITPPETTKSDVFAKEE</sequence>
<organism evidence="3 4">
    <name type="scientific">Limoniibacter endophyticus</name>
    <dbReference type="NCBI Taxonomy" id="1565040"/>
    <lineage>
        <taxon>Bacteria</taxon>
        <taxon>Pseudomonadati</taxon>
        <taxon>Pseudomonadota</taxon>
        <taxon>Alphaproteobacteria</taxon>
        <taxon>Hyphomicrobiales</taxon>
        <taxon>Bartonellaceae</taxon>
        <taxon>Limoniibacter</taxon>
    </lineage>
</organism>
<dbReference type="GO" id="GO:0032259">
    <property type="term" value="P:methylation"/>
    <property type="evidence" value="ECO:0007669"/>
    <property type="project" value="UniProtKB-KW"/>
</dbReference>
<dbReference type="AlphaFoldDB" id="A0A8J3GGZ8"/>
<keyword evidence="1" id="KW-0489">Methyltransferase</keyword>
<gene>
    <name evidence="3" type="ORF">GCM10010136_12910</name>
</gene>
<evidence type="ECO:0000256" key="1">
    <source>
        <dbReference type="ARBA" id="ARBA00022603"/>
    </source>
</evidence>
<dbReference type="PANTHER" id="PTHR40048:SF1">
    <property type="entry name" value="RHAMNOSYL O-METHYLTRANSFERASE"/>
    <property type="match status" value="1"/>
</dbReference>
<comment type="caution">
    <text evidence="3">The sequence shown here is derived from an EMBL/GenBank/DDBJ whole genome shotgun (WGS) entry which is preliminary data.</text>
</comment>
<evidence type="ECO:0000313" key="4">
    <source>
        <dbReference type="Proteomes" id="UP000641137"/>
    </source>
</evidence>
<keyword evidence="2" id="KW-0808">Transferase</keyword>
<evidence type="ECO:0000313" key="3">
    <source>
        <dbReference type="EMBL" id="GHC68119.1"/>
    </source>
</evidence>
<dbReference type="EMBL" id="BMZO01000003">
    <property type="protein sequence ID" value="GHC68119.1"/>
    <property type="molecule type" value="Genomic_DNA"/>
</dbReference>
<protein>
    <recommendedName>
        <fullName evidence="5">Methyltransferase family protein</fullName>
    </recommendedName>
</protein>
<dbReference type="GO" id="GO:0008168">
    <property type="term" value="F:methyltransferase activity"/>
    <property type="evidence" value="ECO:0007669"/>
    <property type="project" value="UniProtKB-KW"/>
</dbReference>
<dbReference type="Gene3D" id="3.40.50.150">
    <property type="entry name" value="Vaccinia Virus protein VP39"/>
    <property type="match status" value="1"/>
</dbReference>
<dbReference type="Pfam" id="PF13578">
    <property type="entry name" value="Methyltransf_24"/>
    <property type="match status" value="1"/>
</dbReference>
<reference evidence="3" key="1">
    <citation type="journal article" date="2014" name="Int. J. Syst. Evol. Microbiol.">
        <title>Complete genome sequence of Corynebacterium casei LMG S-19264T (=DSM 44701T), isolated from a smear-ripened cheese.</title>
        <authorList>
            <consortium name="US DOE Joint Genome Institute (JGI-PGF)"/>
            <person name="Walter F."/>
            <person name="Albersmeier A."/>
            <person name="Kalinowski J."/>
            <person name="Ruckert C."/>
        </authorList>
    </citation>
    <scope>NUCLEOTIDE SEQUENCE</scope>
    <source>
        <strain evidence="3">KCTC 42097</strain>
    </source>
</reference>
<accession>A0A8J3GGZ8</accession>
<dbReference type="GO" id="GO:0071770">
    <property type="term" value="P:DIM/DIP cell wall layer assembly"/>
    <property type="evidence" value="ECO:0007669"/>
    <property type="project" value="TreeGrafter"/>
</dbReference>
<reference evidence="3" key="2">
    <citation type="submission" date="2020-09" db="EMBL/GenBank/DDBJ databases">
        <authorList>
            <person name="Sun Q."/>
            <person name="Kim S."/>
        </authorList>
    </citation>
    <scope>NUCLEOTIDE SEQUENCE</scope>
    <source>
        <strain evidence="3">KCTC 42097</strain>
    </source>
</reference>
<dbReference type="PANTHER" id="PTHR40048">
    <property type="entry name" value="RHAMNOSYL O-METHYLTRANSFERASE"/>
    <property type="match status" value="1"/>
</dbReference>
<name>A0A8J3GGZ8_9HYPH</name>
<dbReference type="SUPFAM" id="SSF53335">
    <property type="entry name" value="S-adenosyl-L-methionine-dependent methyltransferases"/>
    <property type="match status" value="1"/>
</dbReference>
<dbReference type="Proteomes" id="UP000641137">
    <property type="component" value="Unassembled WGS sequence"/>
</dbReference>
<dbReference type="InterPro" id="IPR029063">
    <property type="entry name" value="SAM-dependent_MTases_sf"/>
</dbReference>